<evidence type="ECO:0000313" key="2">
    <source>
        <dbReference type="EMBL" id="PTN01060.1"/>
    </source>
</evidence>
<dbReference type="EMBL" id="QAAA01000017">
    <property type="protein sequence ID" value="PTN01060.1"/>
    <property type="molecule type" value="Genomic_DNA"/>
</dbReference>
<reference evidence="2 3" key="1">
    <citation type="submission" date="2018-04" db="EMBL/GenBank/DDBJ databases">
        <title>Genomic Encyclopedia of Archaeal and Bacterial Type Strains, Phase II (KMG-II): from individual species to whole genera.</title>
        <authorList>
            <person name="Goeker M."/>
        </authorList>
    </citation>
    <scope>NUCLEOTIDE SEQUENCE [LARGE SCALE GENOMIC DNA]</scope>
    <source>
        <strain evidence="2 3">DSM 18064</strain>
    </source>
</reference>
<sequence>MDIRPIMPGFAVAPQIAPQDVTEIAALGFRTLICNRPDDEADGQPPVAGIAARARAAGLAFHNLPFSPGNVTADLVEALRDLLSHSETPVLAYCRSGTRSAALWSLAQAQTYTPTTLLQMTAGAGYDLSDLRLHLEALHRAASRTDTTKA</sequence>
<dbReference type="GO" id="GO:0016787">
    <property type="term" value="F:hydrolase activity"/>
    <property type="evidence" value="ECO:0007669"/>
    <property type="project" value="InterPro"/>
</dbReference>
<dbReference type="AlphaFoldDB" id="A0A2T5BPR0"/>
<dbReference type="OrthoDB" id="9805710at2"/>
<gene>
    <name evidence="2" type="ORF">C8N32_1178</name>
</gene>
<dbReference type="InterPro" id="IPR005939">
    <property type="entry name" value="BLH_phosphatase-like"/>
</dbReference>
<dbReference type="Gene3D" id="3.90.190.10">
    <property type="entry name" value="Protein tyrosine phosphatase superfamily"/>
    <property type="match status" value="1"/>
</dbReference>
<keyword evidence="3" id="KW-1185">Reference proteome</keyword>
<protein>
    <submittedName>
        <fullName evidence="2">Sulfide:quinone oxidoreductase</fullName>
    </submittedName>
</protein>
<dbReference type="Pfam" id="PF04273">
    <property type="entry name" value="BLH_phosphatase"/>
    <property type="match status" value="1"/>
</dbReference>
<evidence type="ECO:0000259" key="1">
    <source>
        <dbReference type="Pfam" id="PF04273"/>
    </source>
</evidence>
<dbReference type="RefSeq" id="WP_107893197.1">
    <property type="nucleotide sequence ID" value="NZ_NHSI01000025.1"/>
</dbReference>
<comment type="caution">
    <text evidence="2">The sequence shown here is derived from an EMBL/GenBank/DDBJ whole genome shotgun (WGS) entry which is preliminary data.</text>
</comment>
<feature type="domain" description="Beta-lactamase hydrolase-like protein phosphatase-like" evidence="1">
    <location>
        <begin position="2"/>
        <end position="110"/>
    </location>
</feature>
<organism evidence="2 3">
    <name type="scientific">Rhodovulum imhoffii</name>
    <dbReference type="NCBI Taxonomy" id="365340"/>
    <lineage>
        <taxon>Bacteria</taxon>
        <taxon>Pseudomonadati</taxon>
        <taxon>Pseudomonadota</taxon>
        <taxon>Alphaproteobacteria</taxon>
        <taxon>Rhodobacterales</taxon>
        <taxon>Paracoccaceae</taxon>
        <taxon>Rhodovulum</taxon>
    </lineage>
</organism>
<accession>A0A2T5BPR0</accession>
<proteinExistence type="predicted"/>
<dbReference type="SUPFAM" id="SSF52799">
    <property type="entry name" value="(Phosphotyrosine protein) phosphatases II"/>
    <property type="match status" value="1"/>
</dbReference>
<dbReference type="Proteomes" id="UP000243859">
    <property type="component" value="Unassembled WGS sequence"/>
</dbReference>
<evidence type="ECO:0000313" key="3">
    <source>
        <dbReference type="Proteomes" id="UP000243859"/>
    </source>
</evidence>
<dbReference type="InterPro" id="IPR029021">
    <property type="entry name" value="Prot-tyrosine_phosphatase-like"/>
</dbReference>
<dbReference type="NCBIfam" id="TIGR01244">
    <property type="entry name" value="TIGR01244 family sulfur transferase"/>
    <property type="match status" value="1"/>
</dbReference>
<name>A0A2T5BPR0_9RHOB</name>